<evidence type="ECO:0000313" key="4">
    <source>
        <dbReference type="EMBL" id="CAG6769241.1"/>
    </source>
</evidence>
<evidence type="ECO:0000256" key="1">
    <source>
        <dbReference type="PROSITE-ProRule" id="PRU00042"/>
    </source>
</evidence>
<feature type="domain" description="C2H2-type" evidence="3">
    <location>
        <begin position="62"/>
        <end position="89"/>
    </location>
</feature>
<dbReference type="SMART" id="SM00355">
    <property type="entry name" value="ZnF_C2H2"/>
    <property type="match status" value="2"/>
</dbReference>
<reference evidence="4" key="1">
    <citation type="submission" date="2021-05" db="EMBL/GenBank/DDBJ databases">
        <authorList>
            <person name="Alioto T."/>
            <person name="Alioto T."/>
            <person name="Gomez Garrido J."/>
        </authorList>
    </citation>
    <scope>NUCLEOTIDE SEQUENCE</scope>
</reference>
<organism evidence="4">
    <name type="scientific">Cacopsylla melanoneura</name>
    <dbReference type="NCBI Taxonomy" id="428564"/>
    <lineage>
        <taxon>Eukaryota</taxon>
        <taxon>Metazoa</taxon>
        <taxon>Ecdysozoa</taxon>
        <taxon>Arthropoda</taxon>
        <taxon>Hexapoda</taxon>
        <taxon>Insecta</taxon>
        <taxon>Pterygota</taxon>
        <taxon>Neoptera</taxon>
        <taxon>Paraneoptera</taxon>
        <taxon>Hemiptera</taxon>
        <taxon>Sternorrhyncha</taxon>
        <taxon>Psylloidea</taxon>
        <taxon>Psyllidae</taxon>
        <taxon>Psyllinae</taxon>
        <taxon>Cacopsylla</taxon>
    </lineage>
</organism>
<keyword evidence="1" id="KW-0862">Zinc</keyword>
<keyword evidence="2" id="KW-0732">Signal</keyword>
<dbReference type="EMBL" id="HBUF01578291">
    <property type="protein sequence ID" value="CAG6769241.1"/>
    <property type="molecule type" value="Transcribed_RNA"/>
</dbReference>
<dbReference type="Gene3D" id="3.30.160.60">
    <property type="entry name" value="Classic Zinc Finger"/>
    <property type="match status" value="1"/>
</dbReference>
<feature type="signal peptide" evidence="2">
    <location>
        <begin position="1"/>
        <end position="23"/>
    </location>
</feature>
<feature type="chain" id="PRO_5033672792" evidence="2">
    <location>
        <begin position="24"/>
        <end position="126"/>
    </location>
</feature>
<proteinExistence type="predicted"/>
<evidence type="ECO:0000259" key="3">
    <source>
        <dbReference type="PROSITE" id="PS50157"/>
    </source>
</evidence>
<dbReference type="EMBL" id="HBUF01232750">
    <property type="protein sequence ID" value="CAG6674035.1"/>
    <property type="molecule type" value="Transcribed_RNA"/>
</dbReference>
<keyword evidence="1" id="KW-0479">Metal-binding</keyword>
<keyword evidence="1" id="KW-0863">Zinc-finger</keyword>
<evidence type="ECO:0000256" key="2">
    <source>
        <dbReference type="SAM" id="SignalP"/>
    </source>
</evidence>
<protein>
    <submittedName>
        <fullName evidence="4">RE1-silencing transcription factor</fullName>
    </submittedName>
</protein>
<dbReference type="PROSITE" id="PS50157">
    <property type="entry name" value="ZINC_FINGER_C2H2_2"/>
    <property type="match status" value="1"/>
</dbReference>
<sequence length="126" mass="14934">MINCSQKVHGLSILFYLQNFVLFVVEYVCQHCKEWLGDDIEELMDHCKSCAAATRPDKSFYYTCFQCDYHTYDRTAMRRHTRSHMNIKAYSCPQCDYSSNTKQNVLRHCKRRHKESTNLSVVSLFD</sequence>
<dbReference type="AlphaFoldDB" id="A0A8D9EX63"/>
<name>A0A8D9EX63_9HEMI</name>
<dbReference type="InterPro" id="IPR013087">
    <property type="entry name" value="Znf_C2H2_type"/>
</dbReference>
<accession>A0A8D9EX63</accession>
<dbReference type="SUPFAM" id="SSF57667">
    <property type="entry name" value="beta-beta-alpha zinc fingers"/>
    <property type="match status" value="1"/>
</dbReference>
<dbReference type="InterPro" id="IPR036236">
    <property type="entry name" value="Znf_C2H2_sf"/>
</dbReference>
<dbReference type="Pfam" id="PF13909">
    <property type="entry name" value="zf-H2C2_5"/>
    <property type="match status" value="1"/>
</dbReference>
<dbReference type="GO" id="GO:0008270">
    <property type="term" value="F:zinc ion binding"/>
    <property type="evidence" value="ECO:0007669"/>
    <property type="project" value="UniProtKB-KW"/>
</dbReference>